<evidence type="ECO:0000313" key="2">
    <source>
        <dbReference type="EMBL" id="GAA4448732.1"/>
    </source>
</evidence>
<accession>A0ABP8MDE9</accession>
<sequence length="378" mass="41861">MKSGGFMLGAVLLGISLQATAQSRIYVNEYLNIGVGARGLAMGGAQTASVSDVTSGYWNPAALVRIEDQFQVGAMHAEYFSGNAKYDFLSVAMPAKDHKRCFGFSFLRFATDDIPYTIDYIQPDGSFDESKLKSISAGDYAGLLSYAQQLRIFKNQEIQTSIGANAKIIYRNIGSMANAWGGGADLGFQMRYRRWSFGLAAKDVTTTYTTWSFNLTDKEKQVFGETGNEIPVKSYEVMNPRFNFGAGYEFFKPKSKFQLLTEVNADLTTDGKRSVLIKGKNLSVDPRFGLEASYNRMIFFRLGVCNIQKVLDDKDTANKRGYTLFQPSFGVGLKFGAFVADYAYTSLQTQSNPLYSHIISVRLDISKKRGQQSDAAAQ</sequence>
<feature type="signal peptide" evidence="1">
    <location>
        <begin position="1"/>
        <end position="21"/>
    </location>
</feature>
<comment type="caution">
    <text evidence="2">The sequence shown here is derived from an EMBL/GenBank/DDBJ whole genome shotgun (WGS) entry which is preliminary data.</text>
</comment>
<keyword evidence="3" id="KW-1185">Reference proteome</keyword>
<reference evidence="3" key="1">
    <citation type="journal article" date="2019" name="Int. J. Syst. Evol. Microbiol.">
        <title>The Global Catalogue of Microorganisms (GCM) 10K type strain sequencing project: providing services to taxonomists for standard genome sequencing and annotation.</title>
        <authorList>
            <consortium name="The Broad Institute Genomics Platform"/>
            <consortium name="The Broad Institute Genome Sequencing Center for Infectious Disease"/>
            <person name="Wu L."/>
            <person name="Ma J."/>
        </authorList>
    </citation>
    <scope>NUCLEOTIDE SEQUENCE [LARGE SCALE GENOMIC DNA]</scope>
    <source>
        <strain evidence="3">JCM 31921</strain>
    </source>
</reference>
<dbReference type="Proteomes" id="UP001501410">
    <property type="component" value="Unassembled WGS sequence"/>
</dbReference>
<organism evidence="2 3">
    <name type="scientific">Rurimicrobium arvi</name>
    <dbReference type="NCBI Taxonomy" id="2049916"/>
    <lineage>
        <taxon>Bacteria</taxon>
        <taxon>Pseudomonadati</taxon>
        <taxon>Bacteroidota</taxon>
        <taxon>Chitinophagia</taxon>
        <taxon>Chitinophagales</taxon>
        <taxon>Chitinophagaceae</taxon>
        <taxon>Rurimicrobium</taxon>
    </lineage>
</organism>
<keyword evidence="1" id="KW-0732">Signal</keyword>
<gene>
    <name evidence="2" type="ORF">GCM10023092_01770</name>
</gene>
<feature type="chain" id="PRO_5046886941" evidence="1">
    <location>
        <begin position="22"/>
        <end position="378"/>
    </location>
</feature>
<dbReference type="NCBIfam" id="NF033709">
    <property type="entry name" value="PorV_fam"/>
    <property type="match status" value="1"/>
</dbReference>
<protein>
    <submittedName>
        <fullName evidence="2">PorV/PorQ family protein</fullName>
    </submittedName>
</protein>
<evidence type="ECO:0000313" key="3">
    <source>
        <dbReference type="Proteomes" id="UP001501410"/>
    </source>
</evidence>
<proteinExistence type="predicted"/>
<dbReference type="EMBL" id="BAABEZ010000001">
    <property type="protein sequence ID" value="GAA4448732.1"/>
    <property type="molecule type" value="Genomic_DNA"/>
</dbReference>
<evidence type="ECO:0000256" key="1">
    <source>
        <dbReference type="SAM" id="SignalP"/>
    </source>
</evidence>
<name>A0ABP8MDE9_9BACT</name>
<dbReference type="Gene3D" id="2.40.160.60">
    <property type="entry name" value="Outer membrane protein transport protein (OMPP1/FadL/TodX)"/>
    <property type="match status" value="1"/>
</dbReference>